<sequence length="242" mass="27218">MKEISTLVQAQLEKCAIVSEAKKESSKVIKVLDATLRDIGGLACIRSIEHLATVLWLYHLQVVTDAATPNEASSQNTPQAVDPRNHGIKIDCARLDDEAKENPSFELEQHFMDKLATLNAQIEAMVPKTRALEKATTDEFTEIRNKRVNLFNQAYNHIKNKIHEVYWELTKGSSNDYRLAAGERGVSNDGKAYLELDDFEQLYSHGIKYSTMPPGKRYRDVEQLSGGDKTMAALALLFAIHR</sequence>
<reference evidence="1 2" key="3">
    <citation type="journal article" date="2022" name="Microbiol. Spectr.">
        <title>Folding features and dynamics of 3D genome architecture in plant fungal pathogens.</title>
        <authorList>
            <person name="Xia C."/>
        </authorList>
    </citation>
    <scope>NUCLEOTIDE SEQUENCE [LARGE SCALE GENOMIC DNA]</scope>
    <source>
        <strain evidence="1 2">93-210</strain>
    </source>
</reference>
<dbReference type="Proteomes" id="UP001060170">
    <property type="component" value="Chromosome 6"/>
</dbReference>
<comment type="caution">
    <text evidence="1">The sequence shown here is derived from an EMBL/GenBank/DDBJ whole genome shotgun (WGS) entry which is preliminary data.</text>
</comment>
<organism evidence="1 2">
    <name type="scientific">Puccinia striiformis f. sp. tritici</name>
    <dbReference type="NCBI Taxonomy" id="168172"/>
    <lineage>
        <taxon>Eukaryota</taxon>
        <taxon>Fungi</taxon>
        <taxon>Dikarya</taxon>
        <taxon>Basidiomycota</taxon>
        <taxon>Pucciniomycotina</taxon>
        <taxon>Pucciniomycetes</taxon>
        <taxon>Pucciniales</taxon>
        <taxon>Pucciniaceae</taxon>
        <taxon>Puccinia</taxon>
    </lineage>
</organism>
<evidence type="ECO:0000313" key="2">
    <source>
        <dbReference type="Proteomes" id="UP001060170"/>
    </source>
</evidence>
<keyword evidence="2" id="KW-1185">Reference proteome</keyword>
<name>A0ACC0EJ06_9BASI</name>
<protein>
    <submittedName>
        <fullName evidence="1">Uncharacterized protein</fullName>
    </submittedName>
</protein>
<reference evidence="2" key="1">
    <citation type="journal article" date="2018" name="BMC Genomics">
        <title>Genomic insights into host adaptation between the wheat stripe rust pathogen (Puccinia striiformis f. sp. tritici) and the barley stripe rust pathogen (Puccinia striiformis f. sp. hordei).</title>
        <authorList>
            <person name="Xia C."/>
            <person name="Wang M."/>
            <person name="Yin C."/>
            <person name="Cornejo O.E."/>
            <person name="Hulbert S.H."/>
            <person name="Chen X."/>
        </authorList>
    </citation>
    <scope>NUCLEOTIDE SEQUENCE [LARGE SCALE GENOMIC DNA]</scope>
    <source>
        <strain evidence="2">93-210</strain>
    </source>
</reference>
<dbReference type="EMBL" id="CM045870">
    <property type="protein sequence ID" value="KAI7954099.1"/>
    <property type="molecule type" value="Genomic_DNA"/>
</dbReference>
<evidence type="ECO:0000313" key="1">
    <source>
        <dbReference type="EMBL" id="KAI7954099.1"/>
    </source>
</evidence>
<proteinExistence type="predicted"/>
<reference evidence="2" key="2">
    <citation type="journal article" date="2018" name="Mol. Plant Microbe Interact.">
        <title>Genome sequence resources for the wheat stripe rust pathogen (Puccinia striiformis f. sp. tritici) and the barley stripe rust pathogen (Puccinia striiformis f. sp. hordei).</title>
        <authorList>
            <person name="Xia C."/>
            <person name="Wang M."/>
            <person name="Yin C."/>
            <person name="Cornejo O.E."/>
            <person name="Hulbert S.H."/>
            <person name="Chen X."/>
        </authorList>
    </citation>
    <scope>NUCLEOTIDE SEQUENCE [LARGE SCALE GENOMIC DNA]</scope>
    <source>
        <strain evidence="2">93-210</strain>
    </source>
</reference>
<accession>A0ACC0EJ06</accession>
<gene>
    <name evidence="1" type="ORF">MJO28_006646</name>
</gene>